<evidence type="ECO:0000313" key="1">
    <source>
        <dbReference type="EMBL" id="KAK8082828.1"/>
    </source>
</evidence>
<keyword evidence="2" id="KW-1185">Reference proteome</keyword>
<reference evidence="1 2" key="1">
    <citation type="submission" date="2023-01" db="EMBL/GenBank/DDBJ databases">
        <title>Analysis of 21 Apiospora genomes using comparative genomics revels a genus with tremendous synthesis potential of carbohydrate active enzymes and secondary metabolites.</title>
        <authorList>
            <person name="Sorensen T."/>
        </authorList>
    </citation>
    <scope>NUCLEOTIDE SEQUENCE [LARGE SCALE GENOMIC DNA]</scope>
    <source>
        <strain evidence="1 2">CBS 83171</strain>
    </source>
</reference>
<dbReference type="EMBL" id="JAQQWM010000001">
    <property type="protein sequence ID" value="KAK8082828.1"/>
    <property type="molecule type" value="Genomic_DNA"/>
</dbReference>
<gene>
    <name evidence="1" type="ORF">PG996_001609</name>
</gene>
<accession>A0ABR1WH35</accession>
<protein>
    <recommendedName>
        <fullName evidence="3">F-box domain-containing protein</fullName>
    </recommendedName>
</protein>
<organism evidence="1 2">
    <name type="scientific">Apiospora saccharicola</name>
    <dbReference type="NCBI Taxonomy" id="335842"/>
    <lineage>
        <taxon>Eukaryota</taxon>
        <taxon>Fungi</taxon>
        <taxon>Dikarya</taxon>
        <taxon>Ascomycota</taxon>
        <taxon>Pezizomycotina</taxon>
        <taxon>Sordariomycetes</taxon>
        <taxon>Xylariomycetidae</taxon>
        <taxon>Amphisphaeriales</taxon>
        <taxon>Apiosporaceae</taxon>
        <taxon>Apiospora</taxon>
    </lineage>
</organism>
<comment type="caution">
    <text evidence="1">The sequence shown here is derived from an EMBL/GenBank/DDBJ whole genome shotgun (WGS) entry which is preliminary data.</text>
</comment>
<evidence type="ECO:0008006" key="3">
    <source>
        <dbReference type="Google" id="ProtNLM"/>
    </source>
</evidence>
<evidence type="ECO:0000313" key="2">
    <source>
        <dbReference type="Proteomes" id="UP001446871"/>
    </source>
</evidence>
<proteinExistence type="predicted"/>
<sequence>MDRMPVEIKLAIAQSVVQKSPESARIYAAVSREWQALFEPATFSSLLLNQQRTLQARAILTSERKAYVRRIHFIALLPGYKVDRQFETESEKQENHAAFSDAVATLFGLLHSWSLPQVVESIQRGIELSISAAATIDLQDLRGRGLRRDTRFYNRKRRCNASFVALREGLYHELPEVSCVTRFTYSKDPVHRHLVPKTCCEIATRFPKLHSIGWYLADGSHDTAFRVRLRNDFATGLSMLPDSVRHFTLSYFYDGPWGSRNDQKPQLYPERVLDPLSVALRGLSLQLETISFDGTIGSELLWQPCFDQDLGIVRGRSQNPK</sequence>
<name>A0ABR1WH35_9PEZI</name>
<dbReference type="Proteomes" id="UP001446871">
    <property type="component" value="Unassembled WGS sequence"/>
</dbReference>